<name>L0DPH8_SINAD</name>
<dbReference type="EMBL" id="CP003364">
    <property type="protein sequence ID" value="AGA31274.1"/>
    <property type="molecule type" value="Genomic_DNA"/>
</dbReference>
<protein>
    <submittedName>
        <fullName evidence="1">Uncharacterized protein</fullName>
    </submittedName>
</protein>
<dbReference type="Proteomes" id="UP000010798">
    <property type="component" value="Chromosome"/>
</dbReference>
<evidence type="ECO:0000313" key="2">
    <source>
        <dbReference type="Proteomes" id="UP000010798"/>
    </source>
</evidence>
<gene>
    <name evidence="1" type="ordered locus">Sinac_7226</name>
</gene>
<evidence type="ECO:0000313" key="1">
    <source>
        <dbReference type="EMBL" id="AGA31274.1"/>
    </source>
</evidence>
<sequence length="70" mass="7798">MGRDALKRPCASSRLTRHTPIYPPSFQLAKSLGSNQSASHTEFEGYTFFTILNDCIAFDALRTNSLQSET</sequence>
<dbReference type="HOGENOM" id="CLU_2755706_0_0_0"/>
<reference evidence="1 2" key="1">
    <citation type="submission" date="2012-02" db="EMBL/GenBank/DDBJ databases">
        <title>Complete sequence of chromosome of Singulisphaera acidiphila DSM 18658.</title>
        <authorList>
            <consortium name="US DOE Joint Genome Institute (JGI-PGF)"/>
            <person name="Lucas S."/>
            <person name="Copeland A."/>
            <person name="Lapidus A."/>
            <person name="Glavina del Rio T."/>
            <person name="Dalin E."/>
            <person name="Tice H."/>
            <person name="Bruce D."/>
            <person name="Goodwin L."/>
            <person name="Pitluck S."/>
            <person name="Peters L."/>
            <person name="Ovchinnikova G."/>
            <person name="Chertkov O."/>
            <person name="Kyrpides N."/>
            <person name="Mavromatis K."/>
            <person name="Ivanova N."/>
            <person name="Brettin T."/>
            <person name="Detter J.C."/>
            <person name="Han C."/>
            <person name="Larimer F."/>
            <person name="Land M."/>
            <person name="Hauser L."/>
            <person name="Markowitz V."/>
            <person name="Cheng J.-F."/>
            <person name="Hugenholtz P."/>
            <person name="Woyke T."/>
            <person name="Wu D."/>
            <person name="Tindall B."/>
            <person name="Pomrenke H."/>
            <person name="Brambilla E."/>
            <person name="Klenk H.-P."/>
            <person name="Eisen J.A."/>
        </authorList>
    </citation>
    <scope>NUCLEOTIDE SEQUENCE [LARGE SCALE GENOMIC DNA]</scope>
    <source>
        <strain evidence="2">ATCC BAA-1392 / DSM 18658 / VKM B-2454 / MOB10</strain>
    </source>
</reference>
<dbReference type="STRING" id="886293.Sinac_7226"/>
<organism evidence="1 2">
    <name type="scientific">Singulisphaera acidiphila (strain ATCC BAA-1392 / DSM 18658 / VKM B-2454 / MOB10)</name>
    <dbReference type="NCBI Taxonomy" id="886293"/>
    <lineage>
        <taxon>Bacteria</taxon>
        <taxon>Pseudomonadati</taxon>
        <taxon>Planctomycetota</taxon>
        <taxon>Planctomycetia</taxon>
        <taxon>Isosphaerales</taxon>
        <taxon>Isosphaeraceae</taxon>
        <taxon>Singulisphaera</taxon>
    </lineage>
</organism>
<keyword evidence="2" id="KW-1185">Reference proteome</keyword>
<dbReference type="KEGG" id="saci:Sinac_7226"/>
<proteinExistence type="predicted"/>
<dbReference type="AlphaFoldDB" id="L0DPH8"/>
<accession>L0DPH8</accession>